<name>A0A7T4EE76_9CORY</name>
<dbReference type="Gene3D" id="3.90.70.10">
    <property type="entry name" value="Cysteine proteinases"/>
    <property type="match status" value="1"/>
</dbReference>
<evidence type="ECO:0000256" key="2">
    <source>
        <dbReference type="ARBA" id="ARBA00022801"/>
    </source>
</evidence>
<dbReference type="GO" id="GO:0005737">
    <property type="term" value="C:cytoplasm"/>
    <property type="evidence" value="ECO:0007669"/>
    <property type="project" value="TreeGrafter"/>
</dbReference>
<dbReference type="Proteomes" id="UP000596145">
    <property type="component" value="Chromosome"/>
</dbReference>
<dbReference type="EMBL" id="CP066007">
    <property type="protein sequence ID" value="QQB45745.1"/>
    <property type="molecule type" value="Genomic_DNA"/>
</dbReference>
<feature type="active site" evidence="5">
    <location>
        <position position="382"/>
    </location>
</feature>
<keyword evidence="4" id="KW-0031">Aminopeptidase</keyword>
<dbReference type="EMBL" id="CP069534">
    <property type="protein sequence ID" value="QRP71741.1"/>
    <property type="molecule type" value="Genomic_DNA"/>
</dbReference>
<proteinExistence type="inferred from homology"/>
<dbReference type="GO" id="GO:0070005">
    <property type="term" value="F:cysteine-type aminopeptidase activity"/>
    <property type="evidence" value="ECO:0007669"/>
    <property type="project" value="InterPro"/>
</dbReference>
<feature type="active site" evidence="5">
    <location>
        <position position="364"/>
    </location>
</feature>
<dbReference type="AlphaFoldDB" id="A0A7T4EE76"/>
<accession>A0A7T4EE76</accession>
<evidence type="ECO:0000313" key="8">
    <source>
        <dbReference type="Proteomes" id="UP000596145"/>
    </source>
</evidence>
<dbReference type="PANTHER" id="PTHR10363:SF2">
    <property type="entry name" value="BLEOMYCIN HYDROLASE"/>
    <property type="match status" value="1"/>
</dbReference>
<dbReference type="GO" id="GO:0006508">
    <property type="term" value="P:proteolysis"/>
    <property type="evidence" value="ECO:0007669"/>
    <property type="project" value="UniProtKB-KW"/>
</dbReference>
<dbReference type="PROSITE" id="PS00139">
    <property type="entry name" value="THIOL_PROTEASE_CYS"/>
    <property type="match status" value="1"/>
</dbReference>
<organism evidence="6 8">
    <name type="scientific">Corynebacterium glucuronolyticum</name>
    <dbReference type="NCBI Taxonomy" id="39791"/>
    <lineage>
        <taxon>Bacteria</taxon>
        <taxon>Bacillati</taxon>
        <taxon>Actinomycetota</taxon>
        <taxon>Actinomycetes</taxon>
        <taxon>Mycobacteriales</taxon>
        <taxon>Corynebacteriaceae</taxon>
        <taxon>Corynebacterium</taxon>
    </lineage>
</organism>
<dbReference type="Pfam" id="PF03051">
    <property type="entry name" value="Peptidase_C1_2"/>
    <property type="match status" value="1"/>
</dbReference>
<evidence type="ECO:0000313" key="6">
    <source>
        <dbReference type="EMBL" id="QQB45745.1"/>
    </source>
</evidence>
<dbReference type="InterPro" id="IPR038765">
    <property type="entry name" value="Papain-like_cys_pep_sf"/>
</dbReference>
<dbReference type="GO" id="GO:0009636">
    <property type="term" value="P:response to toxic substance"/>
    <property type="evidence" value="ECO:0007669"/>
    <property type="project" value="TreeGrafter"/>
</dbReference>
<evidence type="ECO:0000256" key="1">
    <source>
        <dbReference type="ARBA" id="ARBA00022670"/>
    </source>
</evidence>
<keyword evidence="2 4" id="KW-0378">Hydrolase</keyword>
<dbReference type="InterPro" id="IPR004134">
    <property type="entry name" value="Peptidase_C1B"/>
</dbReference>
<keyword evidence="1 4" id="KW-0645">Protease</keyword>
<dbReference type="PIRSF" id="PIRSF005700">
    <property type="entry name" value="PepC"/>
    <property type="match status" value="1"/>
</dbReference>
<dbReference type="PANTHER" id="PTHR10363">
    <property type="entry name" value="BLEOMYCIN HYDROLASE"/>
    <property type="match status" value="1"/>
</dbReference>
<protein>
    <recommendedName>
        <fullName evidence="4">Aminopeptidase</fullName>
    </recommendedName>
</protein>
<evidence type="ECO:0000256" key="4">
    <source>
        <dbReference type="PIRNR" id="PIRNR005700"/>
    </source>
</evidence>
<dbReference type="Proteomes" id="UP000617681">
    <property type="component" value="Chromosome"/>
</dbReference>
<sequence length="443" mass="49876">MEQDMRKQPLTGDCVQEIQKKVAEDPTVAVARNAVTACSVNKVALDRDKVVSLDPTIEVKLDSLKVTNQKTSGRCWMFAALNMYRQKIAKELNLEQFEFSQAYLQYFDKLEKAYFALNYLLGNEEPHAARTDDGRIDLGDRETAFVLDGAAGDGGLFNYVNNLVAKYGAVPSYAMPDSDSAGDTPAMNRAIHTIVRKTVMENGSIDEAMKAIQRVVGIHLGTPPTSFVWQYRTKDGDFHREGEFTPQEFAKKYLPDLDQFVEIAFDARPEHKVNQAYDTELATNVWGTPVYRYVNADIEVVRQAAIDSIAQSDPVWFGCDVNTQFDAILGMWDRNLINLPDIYGIDLAFDRAGRMLTWEEAPTHAMVLTGFDEQSGHFRVENSWGNEDHKGVKLGGDGYGTMTSDWFRDNVFSVVVRRKYAPEELLKAWDGEGILLPCWDPMS</sequence>
<dbReference type="GeneID" id="92760053"/>
<comment type="similarity">
    <text evidence="4">Belongs to the peptidase C1 family.</text>
</comment>
<evidence type="ECO:0000256" key="5">
    <source>
        <dbReference type="PIRSR" id="PIRSR005700-1"/>
    </source>
</evidence>
<dbReference type="SUPFAM" id="SSF54001">
    <property type="entry name" value="Cysteine proteinases"/>
    <property type="match status" value="1"/>
</dbReference>
<dbReference type="GO" id="GO:0043418">
    <property type="term" value="P:homocysteine catabolic process"/>
    <property type="evidence" value="ECO:0007669"/>
    <property type="project" value="TreeGrafter"/>
</dbReference>
<gene>
    <name evidence="6" type="ORF">I6I10_09640</name>
    <name evidence="7" type="ORF">I6J21_06500</name>
</gene>
<dbReference type="InterPro" id="IPR000169">
    <property type="entry name" value="Pept_cys_AS"/>
</dbReference>
<dbReference type="OrthoDB" id="1111399at2"/>
<feature type="active site" evidence="5">
    <location>
        <position position="75"/>
    </location>
</feature>
<reference evidence="6 8" key="1">
    <citation type="submission" date="2020-12" db="EMBL/GenBank/DDBJ databases">
        <title>FDA dAtabase for Regulatory Grade micrObial Sequences (FDA-ARGOS): Supporting development and validation of Infectious Disease Dx tests.</title>
        <authorList>
            <person name="Sproer C."/>
            <person name="Gronow S."/>
            <person name="Severitt S."/>
            <person name="Schroder I."/>
            <person name="Tallon L."/>
            <person name="Sadzewicz L."/>
            <person name="Zhao X."/>
            <person name="Boylan J."/>
            <person name="Ott S."/>
            <person name="Bowen H."/>
            <person name="Vavikolanu K."/>
            <person name="Mehta A."/>
            <person name="Aluvathingal J."/>
            <person name="Nadendla S."/>
            <person name="Lowell S."/>
            <person name="Myers T."/>
            <person name="Yan Y."/>
            <person name="Sichtig H."/>
        </authorList>
    </citation>
    <scope>NUCLEOTIDE SEQUENCE [LARGE SCALE GENOMIC DNA]</scope>
    <source>
        <strain evidence="6 8">FDAARGOS_1053</strain>
        <strain evidence="7">FDAARGOS_1191</strain>
    </source>
</reference>
<keyword evidence="3 4" id="KW-0788">Thiol protease</keyword>
<evidence type="ECO:0000313" key="7">
    <source>
        <dbReference type="EMBL" id="QRP71741.1"/>
    </source>
</evidence>
<evidence type="ECO:0000256" key="3">
    <source>
        <dbReference type="ARBA" id="ARBA00022807"/>
    </source>
</evidence>
<dbReference type="RefSeq" id="WP_005393940.1">
    <property type="nucleotide sequence ID" value="NZ_CP066007.1"/>
</dbReference>